<evidence type="ECO:0000256" key="3">
    <source>
        <dbReference type="ARBA" id="ARBA00022692"/>
    </source>
</evidence>
<evidence type="ECO:0000313" key="8">
    <source>
        <dbReference type="Proteomes" id="UP001061958"/>
    </source>
</evidence>
<evidence type="ECO:0000256" key="4">
    <source>
        <dbReference type="ARBA" id="ARBA00022989"/>
    </source>
</evidence>
<feature type="transmembrane region" description="Helical" evidence="6">
    <location>
        <begin position="154"/>
        <end position="172"/>
    </location>
</feature>
<dbReference type="GO" id="GO:0032468">
    <property type="term" value="P:Golgi calcium ion homeostasis"/>
    <property type="evidence" value="ECO:0007669"/>
    <property type="project" value="TreeGrafter"/>
</dbReference>
<dbReference type="InterPro" id="IPR001727">
    <property type="entry name" value="GDT1-like"/>
</dbReference>
<feature type="transmembrane region" description="Helical" evidence="6">
    <location>
        <begin position="116"/>
        <end position="142"/>
    </location>
</feature>
<name>A0A9C7PSL1_9RHOD</name>
<dbReference type="Pfam" id="PF01169">
    <property type="entry name" value="GDT1"/>
    <property type="match status" value="2"/>
</dbReference>
<feature type="transmembrane region" description="Helical" evidence="6">
    <location>
        <begin position="276"/>
        <end position="296"/>
    </location>
</feature>
<dbReference type="AlphaFoldDB" id="A0A9C7PSL1"/>
<comment type="caution">
    <text evidence="7">The sequence shown here is derived from an EMBL/GenBank/DDBJ whole genome shotgun (WGS) entry which is preliminary data.</text>
</comment>
<keyword evidence="3 6" id="KW-0812">Transmembrane</keyword>
<dbReference type="PANTHER" id="PTHR12608">
    <property type="entry name" value="TRANSMEMBRANE PROTEIN HTP-1 RELATED"/>
    <property type="match status" value="1"/>
</dbReference>
<dbReference type="Proteomes" id="UP001061958">
    <property type="component" value="Unassembled WGS sequence"/>
</dbReference>
<accession>A0A9C7PSL1</accession>
<dbReference type="GO" id="GO:0032472">
    <property type="term" value="P:Golgi calcium ion transport"/>
    <property type="evidence" value="ECO:0007669"/>
    <property type="project" value="TreeGrafter"/>
</dbReference>
<dbReference type="InterPro" id="IPR049555">
    <property type="entry name" value="GDT1-like_CS"/>
</dbReference>
<dbReference type="GO" id="GO:0016020">
    <property type="term" value="C:membrane"/>
    <property type="evidence" value="ECO:0007669"/>
    <property type="project" value="UniProtKB-SubCell"/>
</dbReference>
<dbReference type="GO" id="GO:0015085">
    <property type="term" value="F:calcium ion transmembrane transporter activity"/>
    <property type="evidence" value="ECO:0007669"/>
    <property type="project" value="TreeGrafter"/>
</dbReference>
<comment type="subcellular location">
    <subcellularLocation>
        <location evidence="1 6">Membrane</location>
        <topology evidence="1 6">Multi-pass membrane protein</topology>
    </subcellularLocation>
</comment>
<dbReference type="GO" id="GO:0005794">
    <property type="term" value="C:Golgi apparatus"/>
    <property type="evidence" value="ECO:0007669"/>
    <property type="project" value="TreeGrafter"/>
</dbReference>
<evidence type="ECO:0000256" key="2">
    <source>
        <dbReference type="ARBA" id="ARBA00009190"/>
    </source>
</evidence>
<reference evidence="7" key="2">
    <citation type="submission" date="2022-01" db="EMBL/GenBank/DDBJ databases">
        <authorList>
            <person name="Hirooka S."/>
            <person name="Miyagishima S.Y."/>
        </authorList>
    </citation>
    <scope>NUCLEOTIDE SEQUENCE</scope>
    <source>
        <strain evidence="7">NBRC 102759</strain>
    </source>
</reference>
<proteinExistence type="inferred from homology"/>
<evidence type="ECO:0000256" key="5">
    <source>
        <dbReference type="ARBA" id="ARBA00023136"/>
    </source>
</evidence>
<feature type="transmembrane region" description="Helical" evidence="6">
    <location>
        <begin position="206"/>
        <end position="224"/>
    </location>
</feature>
<evidence type="ECO:0000256" key="6">
    <source>
        <dbReference type="RuleBase" id="RU365102"/>
    </source>
</evidence>
<dbReference type="OrthoDB" id="442680at2759"/>
<reference evidence="7" key="1">
    <citation type="journal article" date="2022" name="Proc. Natl. Acad. Sci. U.S.A.">
        <title>Life cycle and functional genomics of the unicellular red alga Galdieria for elucidating algal and plant evolution and industrial use.</title>
        <authorList>
            <person name="Hirooka S."/>
            <person name="Itabashi T."/>
            <person name="Ichinose T.M."/>
            <person name="Onuma R."/>
            <person name="Fujiwara T."/>
            <person name="Yamashita S."/>
            <person name="Jong L.W."/>
            <person name="Tomita R."/>
            <person name="Iwane A.H."/>
            <person name="Miyagishima S.Y."/>
        </authorList>
    </citation>
    <scope>NUCLEOTIDE SEQUENCE</scope>
    <source>
        <strain evidence="7">NBRC 102759</strain>
    </source>
</reference>
<dbReference type="PROSITE" id="PS01214">
    <property type="entry name" value="UPF0016"/>
    <property type="match status" value="1"/>
</dbReference>
<feature type="transmembrane region" description="Helical" evidence="6">
    <location>
        <begin position="244"/>
        <end position="264"/>
    </location>
</feature>
<evidence type="ECO:0000313" key="7">
    <source>
        <dbReference type="EMBL" id="GJQ09740.1"/>
    </source>
</evidence>
<sequence length="297" mass="33442">MKSNLCSEYVRLKNRLSFVLPSSRYFNYQVFHGYCKRIFTCRPTKVEAKFYKKQYPRLVLQASMLQNGFASLLGISGLSHMYSATGSSFSLILFSEIGDKTFFLAALLAMKYPKRIVFLGTLVALVAMTILSVLLGQLFHLFPNQLHTLPIDDYIATALLFWFGVDNIRAFLRFSEQSPKANKWQNDLYQNEYASASKFQHGILDFRSAALRHMFQVFVIIFSAEWGDKSMLATVALSATQPPIAVMFGATMGHLFATVIAVLGGSAISQYVSERFLLLLNGSLFLLFAFLTALSLF</sequence>
<evidence type="ECO:0000256" key="1">
    <source>
        <dbReference type="ARBA" id="ARBA00004141"/>
    </source>
</evidence>
<gene>
    <name evidence="7" type="ORF">GpartN1_g1531.t1</name>
</gene>
<keyword evidence="8" id="KW-1185">Reference proteome</keyword>
<comment type="similarity">
    <text evidence="2 6">Belongs to the GDT1 family.</text>
</comment>
<dbReference type="GO" id="GO:0005384">
    <property type="term" value="F:manganese ion transmembrane transporter activity"/>
    <property type="evidence" value="ECO:0007669"/>
    <property type="project" value="TreeGrafter"/>
</dbReference>
<dbReference type="PANTHER" id="PTHR12608:SF6">
    <property type="entry name" value="PROTEIN PAM71, CHLOROPLASTIC"/>
    <property type="match status" value="1"/>
</dbReference>
<keyword evidence="4 6" id="KW-1133">Transmembrane helix</keyword>
<organism evidence="7 8">
    <name type="scientific">Galdieria partita</name>
    <dbReference type="NCBI Taxonomy" id="83374"/>
    <lineage>
        <taxon>Eukaryota</taxon>
        <taxon>Rhodophyta</taxon>
        <taxon>Bangiophyceae</taxon>
        <taxon>Galdieriales</taxon>
        <taxon>Galdieriaceae</taxon>
        <taxon>Galdieria</taxon>
    </lineage>
</organism>
<protein>
    <recommendedName>
        <fullName evidence="6">GDT1 family protein</fullName>
    </recommendedName>
</protein>
<keyword evidence="5 6" id="KW-0472">Membrane</keyword>
<dbReference type="EMBL" id="BQMJ01000010">
    <property type="protein sequence ID" value="GJQ09740.1"/>
    <property type="molecule type" value="Genomic_DNA"/>
</dbReference>